<sequence>MVFNLRDYFPLVFYWDGNEMNGLGASIKFRLYVWEKAFGAWLQHPVLAAGIGHWKVVFKKPMLIDGKRWMTVHNEYLQMVFEMGVGFLIILFGYVFETVKKSSRRMAVPLTALVMIGIYSFASFPMHIAPTAIIAVTWVGILTIKQRYENSDTRS</sequence>
<gene>
    <name evidence="7" type="ORF">TM448A00411_0042</name>
    <name evidence="8" type="ORF">TM448B00141_0032</name>
</gene>
<evidence type="ECO:0000313" key="8">
    <source>
        <dbReference type="EMBL" id="QJH93846.1"/>
    </source>
</evidence>
<dbReference type="AlphaFoldDB" id="A0A6H1ZGW5"/>
<feature type="transmembrane region" description="Helical" evidence="5">
    <location>
        <begin position="76"/>
        <end position="94"/>
    </location>
</feature>
<feature type="transmembrane region" description="Helical" evidence="5">
    <location>
        <begin position="106"/>
        <end position="122"/>
    </location>
</feature>
<feature type="transmembrane region" description="Helical" evidence="5">
    <location>
        <begin position="128"/>
        <end position="144"/>
    </location>
</feature>
<name>A0A6H1ZGW5_9ZZZZ</name>
<dbReference type="EMBL" id="MT144010">
    <property type="protein sequence ID" value="QJA46440.1"/>
    <property type="molecule type" value="Genomic_DNA"/>
</dbReference>
<keyword evidence="7" id="KW-0436">Ligase</keyword>
<keyword evidence="4 5" id="KW-0472">Membrane</keyword>
<evidence type="ECO:0000256" key="3">
    <source>
        <dbReference type="ARBA" id="ARBA00022989"/>
    </source>
</evidence>
<dbReference type="EMBL" id="MT144592">
    <property type="protein sequence ID" value="QJH93846.1"/>
    <property type="molecule type" value="Genomic_DNA"/>
</dbReference>
<protein>
    <submittedName>
        <fullName evidence="7">Putative O-antigen ligase</fullName>
    </submittedName>
</protein>
<organism evidence="7">
    <name type="scientific">viral metagenome</name>
    <dbReference type="NCBI Taxonomy" id="1070528"/>
    <lineage>
        <taxon>unclassified sequences</taxon>
        <taxon>metagenomes</taxon>
        <taxon>organismal metagenomes</taxon>
    </lineage>
</organism>
<evidence type="ECO:0000259" key="6">
    <source>
        <dbReference type="Pfam" id="PF04932"/>
    </source>
</evidence>
<dbReference type="PANTHER" id="PTHR37422:SF23">
    <property type="entry name" value="TEICHURONIC ACID BIOSYNTHESIS PROTEIN TUAE"/>
    <property type="match status" value="1"/>
</dbReference>
<evidence type="ECO:0000256" key="2">
    <source>
        <dbReference type="ARBA" id="ARBA00022692"/>
    </source>
</evidence>
<keyword evidence="2 5" id="KW-0812">Transmembrane</keyword>
<keyword evidence="3 5" id="KW-1133">Transmembrane helix</keyword>
<accession>A0A6H1ZGW5</accession>
<evidence type="ECO:0000256" key="5">
    <source>
        <dbReference type="SAM" id="Phobius"/>
    </source>
</evidence>
<dbReference type="InterPro" id="IPR007016">
    <property type="entry name" value="O-antigen_ligase-rel_domated"/>
</dbReference>
<evidence type="ECO:0000313" key="7">
    <source>
        <dbReference type="EMBL" id="QJA46440.1"/>
    </source>
</evidence>
<reference evidence="7" key="1">
    <citation type="submission" date="2020-03" db="EMBL/GenBank/DDBJ databases">
        <title>The deep terrestrial virosphere.</title>
        <authorList>
            <person name="Holmfeldt K."/>
            <person name="Nilsson E."/>
            <person name="Simone D."/>
            <person name="Lopez-Fernandez M."/>
            <person name="Wu X."/>
            <person name="de Brujin I."/>
            <person name="Lundin D."/>
            <person name="Andersson A."/>
            <person name="Bertilsson S."/>
            <person name="Dopson M."/>
        </authorList>
    </citation>
    <scope>NUCLEOTIDE SEQUENCE</scope>
    <source>
        <strain evidence="7">TM448A00411</strain>
        <strain evidence="8">TM448B00141</strain>
    </source>
</reference>
<dbReference type="GO" id="GO:0016020">
    <property type="term" value="C:membrane"/>
    <property type="evidence" value="ECO:0007669"/>
    <property type="project" value="UniProtKB-SubCell"/>
</dbReference>
<proteinExistence type="predicted"/>
<evidence type="ECO:0000256" key="4">
    <source>
        <dbReference type="ARBA" id="ARBA00023136"/>
    </source>
</evidence>
<evidence type="ECO:0000256" key="1">
    <source>
        <dbReference type="ARBA" id="ARBA00004141"/>
    </source>
</evidence>
<feature type="domain" description="O-antigen ligase-related" evidence="6">
    <location>
        <begin position="22"/>
        <end position="86"/>
    </location>
</feature>
<dbReference type="Pfam" id="PF04932">
    <property type="entry name" value="Wzy_C"/>
    <property type="match status" value="1"/>
</dbReference>
<comment type="subcellular location">
    <subcellularLocation>
        <location evidence="1">Membrane</location>
        <topology evidence="1">Multi-pass membrane protein</topology>
    </subcellularLocation>
</comment>
<dbReference type="PANTHER" id="PTHR37422">
    <property type="entry name" value="TEICHURONIC ACID BIOSYNTHESIS PROTEIN TUAE"/>
    <property type="match status" value="1"/>
</dbReference>
<dbReference type="InterPro" id="IPR051533">
    <property type="entry name" value="WaaL-like"/>
</dbReference>
<dbReference type="GO" id="GO:0016874">
    <property type="term" value="F:ligase activity"/>
    <property type="evidence" value="ECO:0007669"/>
    <property type="project" value="UniProtKB-KW"/>
</dbReference>